<dbReference type="PROSITE" id="PS51500">
    <property type="entry name" value="SIN"/>
    <property type="match status" value="1"/>
</dbReference>
<dbReference type="Proteomes" id="UP001225034">
    <property type="component" value="Unassembled WGS sequence"/>
</dbReference>
<feature type="domain" description="Sin" evidence="1">
    <location>
        <begin position="17"/>
        <end position="55"/>
    </location>
</feature>
<dbReference type="InterPro" id="IPR036281">
    <property type="entry name" value="SinR/SinI_dimer_dom_sf"/>
</dbReference>
<organism evidence="2 3">
    <name type="scientific">Alkalicoccobacillus murimartini</name>
    <dbReference type="NCBI Taxonomy" id="171685"/>
    <lineage>
        <taxon>Bacteria</taxon>
        <taxon>Bacillati</taxon>
        <taxon>Bacillota</taxon>
        <taxon>Bacilli</taxon>
        <taxon>Bacillales</taxon>
        <taxon>Bacillaceae</taxon>
        <taxon>Alkalicoccobacillus</taxon>
    </lineage>
</organism>
<name>A0ABT9YL33_9BACI</name>
<protein>
    <recommendedName>
        <fullName evidence="1">Sin domain-containing protein</fullName>
    </recommendedName>
</protein>
<dbReference type="Pfam" id="PF08671">
    <property type="entry name" value="SinI"/>
    <property type="match status" value="1"/>
</dbReference>
<evidence type="ECO:0000313" key="2">
    <source>
        <dbReference type="EMBL" id="MDQ0208579.1"/>
    </source>
</evidence>
<keyword evidence="3" id="KW-1185">Reference proteome</keyword>
<reference evidence="2 3" key="1">
    <citation type="submission" date="2023-07" db="EMBL/GenBank/DDBJ databases">
        <title>Genomic Encyclopedia of Type Strains, Phase IV (KMG-IV): sequencing the most valuable type-strain genomes for metagenomic binning, comparative biology and taxonomic classification.</title>
        <authorList>
            <person name="Goeker M."/>
        </authorList>
    </citation>
    <scope>NUCLEOTIDE SEQUENCE [LARGE SCALE GENOMIC DNA]</scope>
    <source>
        <strain evidence="2 3">DSM 19154</strain>
    </source>
</reference>
<evidence type="ECO:0000259" key="1">
    <source>
        <dbReference type="PROSITE" id="PS51500"/>
    </source>
</evidence>
<gene>
    <name evidence="2" type="ORF">J2S05_003391</name>
</gene>
<dbReference type="SUPFAM" id="SSF47406">
    <property type="entry name" value="SinR repressor dimerisation domain-like"/>
    <property type="match status" value="1"/>
</dbReference>
<comment type="caution">
    <text evidence="2">The sequence shown here is derived from an EMBL/GenBank/DDBJ whole genome shotgun (WGS) entry which is preliminary data.</text>
</comment>
<dbReference type="InterPro" id="IPR010981">
    <property type="entry name" value="SinR/SinI_dimer_dom"/>
</dbReference>
<dbReference type="EMBL" id="JAUSUA010000006">
    <property type="protein sequence ID" value="MDQ0208579.1"/>
    <property type="molecule type" value="Genomic_DNA"/>
</dbReference>
<accession>A0ABT9YL33</accession>
<proteinExistence type="predicted"/>
<evidence type="ECO:0000313" key="3">
    <source>
        <dbReference type="Proteomes" id="UP001225034"/>
    </source>
</evidence>
<dbReference type="RefSeq" id="WP_306984751.1">
    <property type="nucleotide sequence ID" value="NZ_JAUSUA010000006.1"/>
</dbReference>
<sequence length="70" mass="7913">MAELPKIVYILGGMNLAPHKGELEELDLEWINLMKEALESGVSIIEIRQFLKNPETLDQLSAYISEKSVI</sequence>